<comment type="function">
    <text evidence="10">Interacts with outer membrane receptor proteins that carry out high-affinity binding and energy dependent uptake into the periplasmic space of specific substrates. It could act to transduce energy from the cytoplasmic membrane to specific energy-requiring processes in the outer membrane, resulting in the release into the periplasm of ligands bound by these outer membrane proteins.</text>
</comment>
<sequence length="255" mass="28092">MRSVPREDKNVRKAKRIAKVLVLCALVLLFLWLIRGHKEDTVVPVQPMQLIELSFEQFVPPQPTAAPQPEENRLLAEDSDIKTAPEPEPKPEPEPEPVKEPEPIREPVKPPEPVKPEPVKPKKAVKKEIQKTVKKTVTQAPPTQSTSAAKTEGNESVNEFKTRNTIASMLVALVEKRKRYPKAARRAAMEGVTEVLFIVDKTGKITAASVSKASGKGPLDRECESLAARLVGTELGVLNPGLKLTVPIRFTLSDS</sequence>
<keyword evidence="9" id="KW-0472">Membrane</keyword>
<keyword evidence="7 10" id="KW-0653">Protein transport</keyword>
<dbReference type="GO" id="GO:0015031">
    <property type="term" value="P:protein transport"/>
    <property type="evidence" value="ECO:0007669"/>
    <property type="project" value="UniProtKB-UniRule"/>
</dbReference>
<dbReference type="PRINTS" id="PR01374">
    <property type="entry name" value="TONBPROTEIN"/>
</dbReference>
<feature type="compositionally biased region" description="Basic and acidic residues" evidence="11">
    <location>
        <begin position="82"/>
        <end position="131"/>
    </location>
</feature>
<dbReference type="GO" id="GO:0031992">
    <property type="term" value="F:energy transducer activity"/>
    <property type="evidence" value="ECO:0007669"/>
    <property type="project" value="InterPro"/>
</dbReference>
<dbReference type="InterPro" id="IPR003538">
    <property type="entry name" value="TonB"/>
</dbReference>
<evidence type="ECO:0000256" key="9">
    <source>
        <dbReference type="ARBA" id="ARBA00023136"/>
    </source>
</evidence>
<gene>
    <name evidence="13" type="ORF">E5987_05965</name>
</gene>
<evidence type="ECO:0000256" key="10">
    <source>
        <dbReference type="RuleBase" id="RU362123"/>
    </source>
</evidence>
<evidence type="ECO:0000259" key="12">
    <source>
        <dbReference type="PROSITE" id="PS52015"/>
    </source>
</evidence>
<dbReference type="RefSeq" id="WP_160335184.1">
    <property type="nucleotide sequence ID" value="NZ_WSRP01000015.1"/>
</dbReference>
<evidence type="ECO:0000256" key="4">
    <source>
        <dbReference type="ARBA" id="ARBA00022475"/>
    </source>
</evidence>
<feature type="domain" description="TonB C-terminal" evidence="12">
    <location>
        <begin position="165"/>
        <end position="255"/>
    </location>
</feature>
<keyword evidence="4 10" id="KW-1003">Cell membrane</keyword>
<dbReference type="GO" id="GO:0098797">
    <property type="term" value="C:plasma membrane protein complex"/>
    <property type="evidence" value="ECO:0007669"/>
    <property type="project" value="TreeGrafter"/>
</dbReference>
<reference evidence="13 14" key="1">
    <citation type="submission" date="2019-12" db="EMBL/GenBank/DDBJ databases">
        <title>Microbes associate with the intestines of laboratory mice.</title>
        <authorList>
            <person name="Navarre W."/>
            <person name="Wong E."/>
        </authorList>
    </citation>
    <scope>NUCLEOTIDE SEQUENCE [LARGE SCALE GENOMIC DNA]</scope>
    <source>
        <strain evidence="13 14">NM82_D38</strain>
    </source>
</reference>
<protein>
    <recommendedName>
        <fullName evidence="10">Protein TonB</fullName>
    </recommendedName>
</protein>
<keyword evidence="6" id="KW-0812">Transmembrane</keyword>
<evidence type="ECO:0000256" key="7">
    <source>
        <dbReference type="ARBA" id="ARBA00022927"/>
    </source>
</evidence>
<name>A0A6L6YH94_9BURK</name>
<dbReference type="GO" id="GO:0015891">
    <property type="term" value="P:siderophore transport"/>
    <property type="evidence" value="ECO:0007669"/>
    <property type="project" value="InterPro"/>
</dbReference>
<evidence type="ECO:0000256" key="6">
    <source>
        <dbReference type="ARBA" id="ARBA00022692"/>
    </source>
</evidence>
<dbReference type="PROSITE" id="PS52015">
    <property type="entry name" value="TONB_CTD"/>
    <property type="match status" value="1"/>
</dbReference>
<evidence type="ECO:0000256" key="5">
    <source>
        <dbReference type="ARBA" id="ARBA00022519"/>
    </source>
</evidence>
<feature type="compositionally biased region" description="Polar residues" evidence="11">
    <location>
        <begin position="135"/>
        <end position="156"/>
    </location>
</feature>
<evidence type="ECO:0000256" key="3">
    <source>
        <dbReference type="ARBA" id="ARBA00022448"/>
    </source>
</evidence>
<keyword evidence="10" id="KW-0735">Signal-anchor</keyword>
<keyword evidence="14" id="KW-1185">Reference proteome</keyword>
<dbReference type="PANTHER" id="PTHR33446:SF2">
    <property type="entry name" value="PROTEIN TONB"/>
    <property type="match status" value="1"/>
</dbReference>
<dbReference type="Gene3D" id="3.30.1150.10">
    <property type="match status" value="1"/>
</dbReference>
<dbReference type="GO" id="GO:0030288">
    <property type="term" value="C:outer membrane-bounded periplasmic space"/>
    <property type="evidence" value="ECO:0007669"/>
    <property type="project" value="InterPro"/>
</dbReference>
<dbReference type="NCBIfam" id="TIGR01352">
    <property type="entry name" value="tonB_Cterm"/>
    <property type="match status" value="1"/>
</dbReference>
<dbReference type="PANTHER" id="PTHR33446">
    <property type="entry name" value="PROTEIN TONB-RELATED"/>
    <property type="match status" value="1"/>
</dbReference>
<organism evidence="13 14">
    <name type="scientific">Parasutterella muris</name>
    <dbReference type="NCBI Taxonomy" id="2565572"/>
    <lineage>
        <taxon>Bacteria</taxon>
        <taxon>Pseudomonadati</taxon>
        <taxon>Pseudomonadota</taxon>
        <taxon>Betaproteobacteria</taxon>
        <taxon>Burkholderiales</taxon>
        <taxon>Sutterellaceae</taxon>
        <taxon>Parasutterella</taxon>
    </lineage>
</organism>
<dbReference type="EMBL" id="WSRP01000015">
    <property type="protein sequence ID" value="MVX56754.1"/>
    <property type="molecule type" value="Genomic_DNA"/>
</dbReference>
<proteinExistence type="inferred from homology"/>
<evidence type="ECO:0000256" key="8">
    <source>
        <dbReference type="ARBA" id="ARBA00022989"/>
    </source>
</evidence>
<dbReference type="GO" id="GO:0055085">
    <property type="term" value="P:transmembrane transport"/>
    <property type="evidence" value="ECO:0007669"/>
    <property type="project" value="InterPro"/>
</dbReference>
<comment type="similarity">
    <text evidence="2 10">Belongs to the TonB family.</text>
</comment>
<dbReference type="AlphaFoldDB" id="A0A6L6YH94"/>
<evidence type="ECO:0000256" key="1">
    <source>
        <dbReference type="ARBA" id="ARBA00004383"/>
    </source>
</evidence>
<feature type="region of interest" description="Disordered" evidence="11">
    <location>
        <begin position="82"/>
        <end position="156"/>
    </location>
</feature>
<evidence type="ECO:0000256" key="11">
    <source>
        <dbReference type="SAM" id="MobiDB-lite"/>
    </source>
</evidence>
<dbReference type="InterPro" id="IPR037682">
    <property type="entry name" value="TonB_C"/>
</dbReference>
<comment type="caution">
    <text evidence="13">The sequence shown here is derived from an EMBL/GenBank/DDBJ whole genome shotgun (WGS) entry which is preliminary data.</text>
</comment>
<dbReference type="SUPFAM" id="SSF74653">
    <property type="entry name" value="TolA/TonB C-terminal domain"/>
    <property type="match status" value="1"/>
</dbReference>
<keyword evidence="8" id="KW-1133">Transmembrane helix</keyword>
<dbReference type="InterPro" id="IPR051045">
    <property type="entry name" value="TonB-dependent_transducer"/>
</dbReference>
<dbReference type="InterPro" id="IPR006260">
    <property type="entry name" value="TonB/TolA_C"/>
</dbReference>
<comment type="subcellular location">
    <subcellularLocation>
        <location evidence="1 10">Cell inner membrane</location>
        <topology evidence="1 10">Single-pass membrane protein</topology>
        <orientation evidence="1 10">Periplasmic side</orientation>
    </subcellularLocation>
</comment>
<accession>A0A6L6YH94</accession>
<keyword evidence="5 10" id="KW-0997">Cell inner membrane</keyword>
<dbReference type="Proteomes" id="UP000472580">
    <property type="component" value="Unassembled WGS sequence"/>
</dbReference>
<evidence type="ECO:0000256" key="2">
    <source>
        <dbReference type="ARBA" id="ARBA00006555"/>
    </source>
</evidence>
<evidence type="ECO:0000313" key="14">
    <source>
        <dbReference type="Proteomes" id="UP000472580"/>
    </source>
</evidence>
<dbReference type="Pfam" id="PF03544">
    <property type="entry name" value="TonB_C"/>
    <property type="match status" value="1"/>
</dbReference>
<keyword evidence="3 10" id="KW-0813">Transport</keyword>
<evidence type="ECO:0000313" key="13">
    <source>
        <dbReference type="EMBL" id="MVX56754.1"/>
    </source>
</evidence>